<reference evidence="10" key="1">
    <citation type="journal article" date="2019" name="Toxins">
        <title>Detection of Abrin-Like and Prepropulchellin-Like Toxin Genes and Transcripts Using Whole Genome Sequencing and Full-Length Transcript Sequencing of Abrus precatorius.</title>
        <authorList>
            <person name="Hovde B.T."/>
            <person name="Daligault H.E."/>
            <person name="Hanschen E.R."/>
            <person name="Kunde Y.A."/>
            <person name="Johnson M.B."/>
            <person name="Starkenburg S.R."/>
            <person name="Johnson S.L."/>
        </authorList>
    </citation>
    <scope>NUCLEOTIDE SEQUENCE [LARGE SCALE GENOMIC DNA]</scope>
</reference>
<evidence type="ECO:0000256" key="1">
    <source>
        <dbReference type="ARBA" id="ARBA00009986"/>
    </source>
</evidence>
<evidence type="ECO:0000313" key="10">
    <source>
        <dbReference type="Proteomes" id="UP000694853"/>
    </source>
</evidence>
<dbReference type="Pfam" id="PF00171">
    <property type="entry name" value="Aldedh"/>
    <property type="match status" value="1"/>
</dbReference>
<reference evidence="11" key="2">
    <citation type="submission" date="2025-08" db="UniProtKB">
        <authorList>
            <consortium name="RefSeq"/>
        </authorList>
    </citation>
    <scope>IDENTIFICATION</scope>
    <source>
        <tissue evidence="11">Young leaves</tissue>
    </source>
</reference>
<evidence type="ECO:0000256" key="2">
    <source>
        <dbReference type="ARBA" id="ARBA00023002"/>
    </source>
</evidence>
<dbReference type="FunFam" id="3.40.605.10:FF:000004">
    <property type="entry name" value="Aldehyde dehydrogenase"/>
    <property type="match status" value="1"/>
</dbReference>
<dbReference type="InterPro" id="IPR016161">
    <property type="entry name" value="Ald_DH/histidinol_DH"/>
</dbReference>
<dbReference type="GO" id="GO:0006081">
    <property type="term" value="P:aldehyde metabolic process"/>
    <property type="evidence" value="ECO:0007669"/>
    <property type="project" value="InterPro"/>
</dbReference>
<gene>
    <name evidence="11" type="primary">LOC113852533</name>
</gene>
<dbReference type="PANTHER" id="PTHR43570:SF23">
    <property type="entry name" value="ALDEHYDE DEHYDROGENASE"/>
    <property type="match status" value="1"/>
</dbReference>
<evidence type="ECO:0000256" key="3">
    <source>
        <dbReference type="ARBA" id="ARBA00023027"/>
    </source>
</evidence>
<dbReference type="InterPro" id="IPR016163">
    <property type="entry name" value="Ald_DH_C"/>
</dbReference>
<dbReference type="GO" id="GO:0005737">
    <property type="term" value="C:cytoplasm"/>
    <property type="evidence" value="ECO:0007669"/>
    <property type="project" value="TreeGrafter"/>
</dbReference>
<feature type="active site" evidence="6">
    <location>
        <position position="257"/>
    </location>
</feature>
<evidence type="ECO:0000256" key="8">
    <source>
        <dbReference type="RuleBase" id="RU003345"/>
    </source>
</evidence>
<proteinExistence type="inferred from homology"/>
<dbReference type="KEGG" id="aprc:113852533"/>
<comment type="similarity">
    <text evidence="1 5 8">Belongs to the aldehyde dehydrogenase family.</text>
</comment>
<keyword evidence="10" id="KW-1185">Reference proteome</keyword>
<feature type="active site" evidence="6 7">
    <location>
        <position position="222"/>
    </location>
</feature>
<keyword evidence="3" id="KW-0520">NAD</keyword>
<comment type="catalytic activity">
    <reaction evidence="4">
        <text>an aldehyde + NAD(+) + H2O = a carboxylate + NADH + 2 H(+)</text>
        <dbReference type="Rhea" id="RHEA:16185"/>
        <dbReference type="ChEBI" id="CHEBI:15377"/>
        <dbReference type="ChEBI" id="CHEBI:15378"/>
        <dbReference type="ChEBI" id="CHEBI:17478"/>
        <dbReference type="ChEBI" id="CHEBI:29067"/>
        <dbReference type="ChEBI" id="CHEBI:57540"/>
        <dbReference type="ChEBI" id="CHEBI:57945"/>
        <dbReference type="EC" id="1.2.1.3"/>
    </reaction>
</comment>
<dbReference type="PROSITE" id="PS00687">
    <property type="entry name" value="ALDEHYDE_DEHYDR_GLU"/>
    <property type="match status" value="1"/>
</dbReference>
<organism evidence="10 11">
    <name type="scientific">Abrus precatorius</name>
    <name type="common">Indian licorice</name>
    <name type="synonym">Glycine abrus</name>
    <dbReference type="NCBI Taxonomy" id="3816"/>
    <lineage>
        <taxon>Eukaryota</taxon>
        <taxon>Viridiplantae</taxon>
        <taxon>Streptophyta</taxon>
        <taxon>Embryophyta</taxon>
        <taxon>Tracheophyta</taxon>
        <taxon>Spermatophyta</taxon>
        <taxon>Magnoliopsida</taxon>
        <taxon>eudicotyledons</taxon>
        <taxon>Gunneridae</taxon>
        <taxon>Pentapetalae</taxon>
        <taxon>rosids</taxon>
        <taxon>fabids</taxon>
        <taxon>Fabales</taxon>
        <taxon>Fabaceae</taxon>
        <taxon>Papilionoideae</taxon>
        <taxon>50 kb inversion clade</taxon>
        <taxon>NPAAA clade</taxon>
        <taxon>indigoferoid/millettioid clade</taxon>
        <taxon>Abreae</taxon>
        <taxon>Abrus</taxon>
    </lineage>
</organism>
<keyword evidence="2 5" id="KW-0560">Oxidoreductase</keyword>
<evidence type="ECO:0000256" key="7">
    <source>
        <dbReference type="PROSITE-ProRule" id="PRU10007"/>
    </source>
</evidence>
<evidence type="ECO:0000256" key="6">
    <source>
        <dbReference type="PIRSR" id="PIRSR036492-1"/>
    </source>
</evidence>
<dbReference type="GO" id="GO:0004029">
    <property type="term" value="F:aldehyde dehydrogenase (NAD+) activity"/>
    <property type="evidence" value="ECO:0007669"/>
    <property type="project" value="UniProtKB-EC"/>
</dbReference>
<dbReference type="SUPFAM" id="SSF53720">
    <property type="entry name" value="ALDH-like"/>
    <property type="match status" value="1"/>
</dbReference>
<dbReference type="OrthoDB" id="440325at2759"/>
<evidence type="ECO:0000259" key="9">
    <source>
        <dbReference type="Pfam" id="PF00171"/>
    </source>
</evidence>
<dbReference type="Gene3D" id="3.40.309.10">
    <property type="entry name" value="Aldehyde Dehydrogenase, Chain A, domain 2"/>
    <property type="match status" value="1"/>
</dbReference>
<evidence type="ECO:0000313" key="11">
    <source>
        <dbReference type="RefSeq" id="XP_027338637.1"/>
    </source>
</evidence>
<feature type="domain" description="Aldehyde dehydrogenase" evidence="9">
    <location>
        <begin position="31"/>
        <end position="445"/>
    </location>
</feature>
<name>A0A8B8K4F0_ABRPR</name>
<dbReference type="FunFam" id="3.40.309.10:FF:000003">
    <property type="entry name" value="Aldehyde dehydrogenase"/>
    <property type="match status" value="1"/>
</dbReference>
<dbReference type="InterPro" id="IPR016162">
    <property type="entry name" value="Ald_DH_N"/>
</dbReference>
<dbReference type="PIRSF" id="PIRSF036492">
    <property type="entry name" value="ALDH"/>
    <property type="match status" value="1"/>
</dbReference>
<dbReference type="GO" id="GO:0009414">
    <property type="term" value="P:response to water deprivation"/>
    <property type="evidence" value="ECO:0007669"/>
    <property type="project" value="UniProtKB-ARBA"/>
</dbReference>
<dbReference type="RefSeq" id="XP_027338637.1">
    <property type="nucleotide sequence ID" value="XM_027482836.1"/>
</dbReference>
<protein>
    <recommendedName>
        <fullName evidence="5">Aldehyde dehydrogenase</fullName>
    </recommendedName>
</protein>
<dbReference type="InterPro" id="IPR029510">
    <property type="entry name" value="Ald_DH_CS_GLU"/>
</dbReference>
<sequence length="488" mass="53417">MSGEESQKKVFDGEAASLLVKELRGSFGSGRTRSYEWRVSQVKALLKLVADNEQQIVDALRSDLARPPLETVVYEIGMFKNSCEVTLKELKNWMMPEKVKTSITTFPSAAEIVPEPLGVVLVISAWNYPFLLSLDPVVGAIAAGNAVVLKPSEIAPATSSLLAKLLEKYMDNSSIRVVEGAVDETTALLQQKWDKIFYTGNGRVGRIVMTAAAKHLTPVVLELGGKSPVVVDSNVNLPVAARRIISGKWGLNNGQACISPDYIITTKEYAPKLVDALKTELENFYGKKPLESEDLSRIVNSNHFARLKKLLDDDKVSGKIVYGGEKDESKLRIAPTILLDVPRDSLIMGEEIFGPLLPIITVNKLEESIDVINSGTKPLAAYLFTTNKKFKEHFVTTVSAGGLLVNDTVLHLVVHTLPFGGVGESGTGAYHGKFSFDAFTHKKAVLYRSFIGDASIRYPPYTNTKMRLMKALIGGGILNIFRALFGWS</sequence>
<accession>A0A8B8K4F0</accession>
<dbReference type="AlphaFoldDB" id="A0A8B8K4F0"/>
<dbReference type="CDD" id="cd07137">
    <property type="entry name" value="ALDH_F3FHI"/>
    <property type="match status" value="1"/>
</dbReference>
<dbReference type="InterPro" id="IPR015590">
    <property type="entry name" value="Aldehyde_DH_dom"/>
</dbReference>
<dbReference type="InterPro" id="IPR012394">
    <property type="entry name" value="Aldehyde_DH_NAD(P)"/>
</dbReference>
<dbReference type="GO" id="GO:0009737">
    <property type="term" value="P:response to abscisic acid"/>
    <property type="evidence" value="ECO:0007669"/>
    <property type="project" value="UniProtKB-ARBA"/>
</dbReference>
<dbReference type="GeneID" id="113852533"/>
<dbReference type="Proteomes" id="UP000694853">
    <property type="component" value="Unplaced"/>
</dbReference>
<dbReference type="Gene3D" id="3.40.605.10">
    <property type="entry name" value="Aldehyde Dehydrogenase, Chain A, domain 1"/>
    <property type="match status" value="1"/>
</dbReference>
<evidence type="ECO:0000256" key="4">
    <source>
        <dbReference type="ARBA" id="ARBA00049194"/>
    </source>
</evidence>
<dbReference type="PANTHER" id="PTHR43570">
    <property type="entry name" value="ALDEHYDE DEHYDROGENASE"/>
    <property type="match status" value="1"/>
</dbReference>
<evidence type="ECO:0000256" key="5">
    <source>
        <dbReference type="PIRNR" id="PIRNR036492"/>
    </source>
</evidence>